<dbReference type="EMBL" id="GBRH01159814">
    <property type="protein sequence ID" value="JAE38082.1"/>
    <property type="molecule type" value="Transcribed_RNA"/>
</dbReference>
<proteinExistence type="predicted"/>
<reference evidence="2" key="1">
    <citation type="submission" date="2014-09" db="EMBL/GenBank/DDBJ databases">
        <authorList>
            <person name="Magalhaes I.L.F."/>
            <person name="Oliveira U."/>
            <person name="Santos F.R."/>
            <person name="Vidigal T.H.D.A."/>
            <person name="Brescovit A.D."/>
            <person name="Santos A.J."/>
        </authorList>
    </citation>
    <scope>NUCLEOTIDE SEQUENCE</scope>
    <source>
        <tissue evidence="2">Shoot tissue taken approximately 20 cm above the soil surface</tissue>
    </source>
</reference>
<name>A0A0A9HMY8_ARUDO</name>
<dbReference type="AlphaFoldDB" id="A0A0A9HMY8"/>
<organism evidence="2">
    <name type="scientific">Arundo donax</name>
    <name type="common">Giant reed</name>
    <name type="synonym">Donax arundinaceus</name>
    <dbReference type="NCBI Taxonomy" id="35708"/>
    <lineage>
        <taxon>Eukaryota</taxon>
        <taxon>Viridiplantae</taxon>
        <taxon>Streptophyta</taxon>
        <taxon>Embryophyta</taxon>
        <taxon>Tracheophyta</taxon>
        <taxon>Spermatophyta</taxon>
        <taxon>Magnoliopsida</taxon>
        <taxon>Liliopsida</taxon>
        <taxon>Poales</taxon>
        <taxon>Poaceae</taxon>
        <taxon>PACMAD clade</taxon>
        <taxon>Arundinoideae</taxon>
        <taxon>Arundineae</taxon>
        <taxon>Arundo</taxon>
    </lineage>
</organism>
<reference evidence="2" key="2">
    <citation type="journal article" date="2015" name="Data Brief">
        <title>Shoot transcriptome of the giant reed, Arundo donax.</title>
        <authorList>
            <person name="Barrero R.A."/>
            <person name="Guerrero F.D."/>
            <person name="Moolhuijzen P."/>
            <person name="Goolsby J.A."/>
            <person name="Tidwell J."/>
            <person name="Bellgard S.E."/>
            <person name="Bellgard M.I."/>
        </authorList>
    </citation>
    <scope>NUCLEOTIDE SEQUENCE</scope>
    <source>
        <tissue evidence="2">Shoot tissue taken approximately 20 cm above the soil surface</tissue>
    </source>
</reference>
<protein>
    <submittedName>
        <fullName evidence="2">Uncharacterized protein</fullName>
    </submittedName>
</protein>
<feature type="region of interest" description="Disordered" evidence="1">
    <location>
        <begin position="1"/>
        <end position="71"/>
    </location>
</feature>
<evidence type="ECO:0000256" key="1">
    <source>
        <dbReference type="SAM" id="MobiDB-lite"/>
    </source>
</evidence>
<evidence type="ECO:0000313" key="2">
    <source>
        <dbReference type="EMBL" id="JAE38082.1"/>
    </source>
</evidence>
<feature type="compositionally biased region" description="Basic and acidic residues" evidence="1">
    <location>
        <begin position="9"/>
        <end position="23"/>
    </location>
</feature>
<feature type="compositionally biased region" description="Basic residues" evidence="1">
    <location>
        <begin position="36"/>
        <end position="71"/>
    </location>
</feature>
<accession>A0A0A9HMY8</accession>
<sequence length="71" mass="8571">MNRSRSHHRLEELRAPRPRRDSCEGPTCCSRCRGPPPRRRPGRARRTSRRRDRGRGRRSSREAVRRRRQGR</sequence>